<reference evidence="2" key="2">
    <citation type="submission" date="2018-05" db="EMBL/GenBank/DDBJ databases">
        <title>OmerRS3 (Oryza meridionalis Reference Sequence Version 3).</title>
        <authorList>
            <person name="Zhang J."/>
            <person name="Kudrna D."/>
            <person name="Lee S."/>
            <person name="Talag J."/>
            <person name="Welchert J."/>
            <person name="Wing R.A."/>
        </authorList>
    </citation>
    <scope>NUCLEOTIDE SEQUENCE [LARGE SCALE GENOMIC DNA]</scope>
    <source>
        <strain evidence="2">cv. OR44</strain>
    </source>
</reference>
<dbReference type="HOGENOM" id="CLU_2642267_0_0_1"/>
<feature type="region of interest" description="Disordered" evidence="1">
    <location>
        <begin position="1"/>
        <end position="51"/>
    </location>
</feature>
<reference evidence="2" key="1">
    <citation type="submission" date="2015-04" db="UniProtKB">
        <authorList>
            <consortium name="EnsemblPlants"/>
        </authorList>
    </citation>
    <scope>IDENTIFICATION</scope>
</reference>
<keyword evidence="3" id="KW-1185">Reference proteome</keyword>
<evidence type="ECO:0000313" key="3">
    <source>
        <dbReference type="Proteomes" id="UP000008021"/>
    </source>
</evidence>
<dbReference type="AlphaFoldDB" id="A0A0E0DUK9"/>
<feature type="compositionally biased region" description="Low complexity" evidence="1">
    <location>
        <begin position="34"/>
        <end position="48"/>
    </location>
</feature>
<accession>A0A0E0DUK9</accession>
<dbReference type="Gramene" id="OMERI05G22440.1">
    <property type="protein sequence ID" value="OMERI05G22440.1"/>
    <property type="gene ID" value="OMERI05G22440"/>
</dbReference>
<evidence type="ECO:0000313" key="2">
    <source>
        <dbReference type="EnsemblPlants" id="OMERI05G22440.1"/>
    </source>
</evidence>
<dbReference type="EnsemblPlants" id="OMERI05G22440.1">
    <property type="protein sequence ID" value="OMERI05G22440.1"/>
    <property type="gene ID" value="OMERI05G22440"/>
</dbReference>
<protein>
    <submittedName>
        <fullName evidence="2">Uncharacterized protein</fullName>
    </submittedName>
</protein>
<sequence length="77" mass="8679">MDRKVYFPSSQEKQSREERGGGNSTVQSNRKPIRSLSPLSSPIPNIPRKPCNSKMRGFLARGLGFYLVSDLDAFMVF</sequence>
<dbReference type="Proteomes" id="UP000008021">
    <property type="component" value="Chromosome 5"/>
</dbReference>
<evidence type="ECO:0000256" key="1">
    <source>
        <dbReference type="SAM" id="MobiDB-lite"/>
    </source>
</evidence>
<organism evidence="2">
    <name type="scientific">Oryza meridionalis</name>
    <dbReference type="NCBI Taxonomy" id="40149"/>
    <lineage>
        <taxon>Eukaryota</taxon>
        <taxon>Viridiplantae</taxon>
        <taxon>Streptophyta</taxon>
        <taxon>Embryophyta</taxon>
        <taxon>Tracheophyta</taxon>
        <taxon>Spermatophyta</taxon>
        <taxon>Magnoliopsida</taxon>
        <taxon>Liliopsida</taxon>
        <taxon>Poales</taxon>
        <taxon>Poaceae</taxon>
        <taxon>BOP clade</taxon>
        <taxon>Oryzoideae</taxon>
        <taxon>Oryzeae</taxon>
        <taxon>Oryzinae</taxon>
        <taxon>Oryza</taxon>
    </lineage>
</organism>
<proteinExistence type="predicted"/>
<name>A0A0E0DUK9_9ORYZ</name>